<feature type="binding site" evidence="7">
    <location>
        <position position="121"/>
    </location>
    <ligand>
        <name>Zn(2+)</name>
        <dbReference type="ChEBI" id="CHEBI:29105"/>
        <note>catalytic</note>
    </ligand>
</feature>
<feature type="binding site" evidence="7">
    <location>
        <position position="93"/>
    </location>
    <ligand>
        <name>Zn(2+)</name>
        <dbReference type="ChEBI" id="CHEBI:29105"/>
        <note>catalytic</note>
    </ligand>
</feature>
<dbReference type="Proteomes" id="UP000295601">
    <property type="component" value="Unassembled WGS sequence"/>
</dbReference>
<keyword evidence="11" id="KW-1185">Reference proteome</keyword>
<evidence type="ECO:0000256" key="1">
    <source>
        <dbReference type="ARBA" id="ARBA00001947"/>
    </source>
</evidence>
<evidence type="ECO:0000259" key="9">
    <source>
        <dbReference type="PROSITE" id="PS51747"/>
    </source>
</evidence>
<evidence type="ECO:0000313" key="11">
    <source>
        <dbReference type="Proteomes" id="UP000295601"/>
    </source>
</evidence>
<evidence type="ECO:0000256" key="4">
    <source>
        <dbReference type="ARBA" id="ARBA00022801"/>
    </source>
</evidence>
<comment type="caution">
    <text evidence="10">The sequence shown here is derived from an EMBL/GenBank/DDBJ whole genome shotgun (WGS) entry which is preliminary data.</text>
</comment>
<dbReference type="PROSITE" id="PS00903">
    <property type="entry name" value="CYT_DCMP_DEAMINASES_1"/>
    <property type="match status" value="1"/>
</dbReference>
<proteinExistence type="inferred from homology"/>
<dbReference type="Gene3D" id="3.40.140.10">
    <property type="entry name" value="Cytidine Deaminase, domain 2"/>
    <property type="match status" value="1"/>
</dbReference>
<keyword evidence="4" id="KW-0378">Hydrolase</keyword>
<dbReference type="PANTHER" id="PTHR11086">
    <property type="entry name" value="DEOXYCYTIDYLATE DEAMINASE-RELATED"/>
    <property type="match status" value="1"/>
</dbReference>
<dbReference type="GO" id="GO:0004132">
    <property type="term" value="F:dCMP deaminase activity"/>
    <property type="evidence" value="ECO:0007669"/>
    <property type="project" value="InterPro"/>
</dbReference>
<dbReference type="GO" id="GO:0008270">
    <property type="term" value="F:zinc ion binding"/>
    <property type="evidence" value="ECO:0007669"/>
    <property type="project" value="InterPro"/>
</dbReference>
<reference evidence="10 11" key="1">
    <citation type="submission" date="2019-03" db="EMBL/GenBank/DDBJ databases">
        <title>Genomic analyses of the natural microbiome of Caenorhabditis elegans.</title>
        <authorList>
            <person name="Samuel B."/>
        </authorList>
    </citation>
    <scope>NUCLEOTIDE SEQUENCE [LARGE SCALE GENOMIC DNA]</scope>
    <source>
        <strain evidence="10 11">JUb18</strain>
    </source>
</reference>
<evidence type="ECO:0000256" key="7">
    <source>
        <dbReference type="PIRSR" id="PIRSR006019-2"/>
    </source>
</evidence>
<dbReference type="RefSeq" id="WP_208107885.1">
    <property type="nucleotide sequence ID" value="NZ_SNYA01000004.1"/>
</dbReference>
<evidence type="ECO:0000256" key="6">
    <source>
        <dbReference type="PIRSR" id="PIRSR006019-1"/>
    </source>
</evidence>
<dbReference type="PROSITE" id="PS51747">
    <property type="entry name" value="CYT_DCMP_DEAMINASES_2"/>
    <property type="match status" value="1"/>
</dbReference>
<keyword evidence="3 7" id="KW-0479">Metal-binding</keyword>
<dbReference type="PIRSF" id="PIRSF006019">
    <property type="entry name" value="dCMP_deaminase"/>
    <property type="match status" value="1"/>
</dbReference>
<dbReference type="GO" id="GO:0005737">
    <property type="term" value="C:cytoplasm"/>
    <property type="evidence" value="ECO:0007669"/>
    <property type="project" value="TreeGrafter"/>
</dbReference>
<dbReference type="InterPro" id="IPR016193">
    <property type="entry name" value="Cytidine_deaminase-like"/>
</dbReference>
<dbReference type="InterPro" id="IPR016192">
    <property type="entry name" value="APOBEC/CMP_deaminase_Zn-bd"/>
</dbReference>
<evidence type="ECO:0000256" key="3">
    <source>
        <dbReference type="ARBA" id="ARBA00022723"/>
    </source>
</evidence>
<dbReference type="SUPFAM" id="SSF53927">
    <property type="entry name" value="Cytidine deaminase-like"/>
    <property type="match status" value="1"/>
</dbReference>
<comment type="cofactor">
    <cofactor evidence="1 7">
        <name>Zn(2+)</name>
        <dbReference type="ChEBI" id="CHEBI:29105"/>
    </cofactor>
</comment>
<organism evidence="10 11">
    <name type="scientific">Leucobacter luti</name>
    <dbReference type="NCBI Taxonomy" id="340320"/>
    <lineage>
        <taxon>Bacteria</taxon>
        <taxon>Bacillati</taxon>
        <taxon>Actinomycetota</taxon>
        <taxon>Actinomycetes</taxon>
        <taxon>Micrococcales</taxon>
        <taxon>Microbacteriaceae</taxon>
        <taxon>Leucobacter</taxon>
    </lineage>
</organism>
<dbReference type="GO" id="GO:0006220">
    <property type="term" value="P:pyrimidine nucleotide metabolic process"/>
    <property type="evidence" value="ECO:0007669"/>
    <property type="project" value="InterPro"/>
</dbReference>
<accession>A0A4R6RYV7</accession>
<evidence type="ECO:0000313" key="10">
    <source>
        <dbReference type="EMBL" id="TDP92352.1"/>
    </source>
</evidence>
<comment type="similarity">
    <text evidence="2">Belongs to the cytidine and deoxycytidylate deaminase family.</text>
</comment>
<sequence length="175" mass="19582">MSTEKLAEERHERPRDLPRTPLSWGETFMQIAETVRQRSKDPNTQTGAVLVSSDNRVLSLGYNGMPNGVDDTQMPWGRDDEDPLNTKYPFVIHAERNAVLNFRGILRELAGSTAYVTHYPCNECAKELIQVGVRRVIVARPYLSAVGLTKASERLFEMAGVQVEMTTTTTPGQDT</sequence>
<feature type="domain" description="CMP/dCMP-type deaminase" evidence="9">
    <location>
        <begin position="23"/>
        <end position="155"/>
    </location>
</feature>
<feature type="region of interest" description="Disordered" evidence="8">
    <location>
        <begin position="1"/>
        <end position="23"/>
    </location>
</feature>
<feature type="active site" description="Proton donor" evidence="6">
    <location>
        <position position="95"/>
    </location>
</feature>
<dbReference type="InterPro" id="IPR002125">
    <property type="entry name" value="CMP_dCMP_dom"/>
</dbReference>
<dbReference type="CDD" id="cd01286">
    <property type="entry name" value="deoxycytidylate_deaminase"/>
    <property type="match status" value="1"/>
</dbReference>
<protein>
    <submittedName>
        <fullName evidence="10">dCMP deaminase</fullName>
    </submittedName>
</protein>
<dbReference type="Pfam" id="PF00383">
    <property type="entry name" value="dCMP_cyt_deam_1"/>
    <property type="match status" value="1"/>
</dbReference>
<gene>
    <name evidence="10" type="ORF">EDF62_1558</name>
</gene>
<evidence type="ECO:0000256" key="2">
    <source>
        <dbReference type="ARBA" id="ARBA00006576"/>
    </source>
</evidence>
<name>A0A4R6RYV7_9MICO</name>
<dbReference type="AlphaFoldDB" id="A0A4R6RYV7"/>
<dbReference type="PANTHER" id="PTHR11086:SF18">
    <property type="entry name" value="DEOXYCYTIDYLATE DEAMINASE"/>
    <property type="match status" value="1"/>
</dbReference>
<dbReference type="InterPro" id="IPR015517">
    <property type="entry name" value="dCMP_deaminase-rel"/>
</dbReference>
<dbReference type="InterPro" id="IPR016473">
    <property type="entry name" value="dCMP_deaminase"/>
</dbReference>
<dbReference type="InterPro" id="IPR035105">
    <property type="entry name" value="Deoxycytidylate_deaminase_dom"/>
</dbReference>
<feature type="compositionally biased region" description="Basic and acidic residues" evidence="8">
    <location>
        <begin position="1"/>
        <end position="18"/>
    </location>
</feature>
<feature type="binding site" evidence="7">
    <location>
        <position position="124"/>
    </location>
    <ligand>
        <name>Zn(2+)</name>
        <dbReference type="ChEBI" id="CHEBI:29105"/>
        <note>catalytic</note>
    </ligand>
</feature>
<keyword evidence="5 7" id="KW-0862">Zinc</keyword>
<evidence type="ECO:0000256" key="5">
    <source>
        <dbReference type="ARBA" id="ARBA00022833"/>
    </source>
</evidence>
<evidence type="ECO:0000256" key="8">
    <source>
        <dbReference type="SAM" id="MobiDB-lite"/>
    </source>
</evidence>
<dbReference type="EMBL" id="SNYA01000004">
    <property type="protein sequence ID" value="TDP92352.1"/>
    <property type="molecule type" value="Genomic_DNA"/>
</dbReference>